<dbReference type="AlphaFoldDB" id="A0A3M0K314"/>
<dbReference type="PANTHER" id="PTHR33332">
    <property type="entry name" value="REVERSE TRANSCRIPTASE DOMAIN-CONTAINING PROTEIN"/>
    <property type="match status" value="1"/>
</dbReference>
<comment type="caution">
    <text evidence="1">The sequence shown here is derived from an EMBL/GenBank/DDBJ whole genome shotgun (WGS) entry which is preliminary data.</text>
</comment>
<dbReference type="Proteomes" id="UP000269221">
    <property type="component" value="Unassembled WGS sequence"/>
</dbReference>
<proteinExistence type="predicted"/>
<dbReference type="STRING" id="333673.A0A3M0K314"/>
<gene>
    <name evidence="1" type="ORF">DUI87_16258</name>
</gene>
<keyword evidence="2" id="KW-1185">Reference proteome</keyword>
<dbReference type="EMBL" id="QRBI01000120">
    <property type="protein sequence ID" value="RMC06811.1"/>
    <property type="molecule type" value="Genomic_DNA"/>
</dbReference>
<dbReference type="OrthoDB" id="10063195at2759"/>
<evidence type="ECO:0000313" key="2">
    <source>
        <dbReference type="Proteomes" id="UP000269221"/>
    </source>
</evidence>
<sequence length="116" mass="13151">MEQTIWGVVTRHAQHSQGTRPSQHGLRKGRSCWPNLVSFYEPVTHLVGEGKAVDIAYQDFSKAFGTVSHSILLEKPAAHILDRCTLCWVENWLNGQAQRVLVNEERSIQIEFRGVP</sequence>
<name>A0A3M0K314_HIRRU</name>
<reference evidence="1 2" key="1">
    <citation type="submission" date="2018-07" db="EMBL/GenBank/DDBJ databases">
        <title>A high quality draft genome assembly of the barn swallow (H. rustica rustica).</title>
        <authorList>
            <person name="Formenti G."/>
            <person name="Chiara M."/>
            <person name="Poveda L."/>
            <person name="Francoijs K.-J."/>
            <person name="Bonisoli-Alquati A."/>
            <person name="Canova L."/>
            <person name="Gianfranceschi L."/>
            <person name="Horner D.S."/>
            <person name="Saino N."/>
        </authorList>
    </citation>
    <scope>NUCLEOTIDE SEQUENCE [LARGE SCALE GENOMIC DNA]</scope>
    <source>
        <strain evidence="1">Chelidonia</strain>
        <tissue evidence="1">Blood</tissue>
    </source>
</reference>
<protein>
    <submittedName>
        <fullName evidence="1">Uncharacterized protein</fullName>
    </submittedName>
</protein>
<accession>A0A3M0K314</accession>
<evidence type="ECO:0000313" key="1">
    <source>
        <dbReference type="EMBL" id="RMC06811.1"/>
    </source>
</evidence>
<organism evidence="1 2">
    <name type="scientific">Hirundo rustica rustica</name>
    <dbReference type="NCBI Taxonomy" id="333673"/>
    <lineage>
        <taxon>Eukaryota</taxon>
        <taxon>Metazoa</taxon>
        <taxon>Chordata</taxon>
        <taxon>Craniata</taxon>
        <taxon>Vertebrata</taxon>
        <taxon>Euteleostomi</taxon>
        <taxon>Archelosauria</taxon>
        <taxon>Archosauria</taxon>
        <taxon>Dinosauria</taxon>
        <taxon>Saurischia</taxon>
        <taxon>Theropoda</taxon>
        <taxon>Coelurosauria</taxon>
        <taxon>Aves</taxon>
        <taxon>Neognathae</taxon>
        <taxon>Neoaves</taxon>
        <taxon>Telluraves</taxon>
        <taxon>Australaves</taxon>
        <taxon>Passeriformes</taxon>
        <taxon>Sylvioidea</taxon>
        <taxon>Hirundinidae</taxon>
        <taxon>Hirundo</taxon>
    </lineage>
</organism>